<dbReference type="Pfam" id="PF13401">
    <property type="entry name" value="AAA_22"/>
    <property type="match status" value="1"/>
</dbReference>
<dbReference type="AlphaFoldDB" id="A0A5C1Q7B8"/>
<dbReference type="Gene3D" id="3.40.50.300">
    <property type="entry name" value="P-loop containing nucleotide triphosphate hydrolases"/>
    <property type="match status" value="1"/>
</dbReference>
<keyword evidence="3" id="KW-1185">Reference proteome</keyword>
<dbReference type="InterPro" id="IPR027417">
    <property type="entry name" value="P-loop_NTPase"/>
</dbReference>
<dbReference type="InterPro" id="IPR049945">
    <property type="entry name" value="AAA_22"/>
</dbReference>
<reference evidence="2 3" key="2">
    <citation type="submission" date="2019-09" db="EMBL/GenBank/DDBJ databases">
        <title>Complete Genome Sequence and Methylome Analysis of free living Spirochaetas.</title>
        <authorList>
            <person name="Leshcheva N."/>
            <person name="Mikheeva N."/>
        </authorList>
    </citation>
    <scope>NUCLEOTIDE SEQUENCE [LARGE SCALE GENOMIC DNA]</scope>
    <source>
        <strain evidence="2 3">P</strain>
    </source>
</reference>
<name>A0A5C1Q7B8_9SPIO</name>
<gene>
    <name evidence="2" type="ORF">EW093_00900</name>
</gene>
<dbReference type="PANTHER" id="PTHR35894">
    <property type="entry name" value="GENERAL SECRETION PATHWAY PROTEIN A-RELATED"/>
    <property type="match status" value="1"/>
</dbReference>
<accession>A0A5C1Q7B8</accession>
<dbReference type="Gene3D" id="1.10.8.60">
    <property type="match status" value="1"/>
</dbReference>
<organism evidence="2 3">
    <name type="scientific">Thiospirochaeta perfilievii</name>
    <dbReference type="NCBI Taxonomy" id="252967"/>
    <lineage>
        <taxon>Bacteria</taxon>
        <taxon>Pseudomonadati</taxon>
        <taxon>Spirochaetota</taxon>
        <taxon>Spirochaetia</taxon>
        <taxon>Spirochaetales</taxon>
        <taxon>Spirochaetaceae</taxon>
        <taxon>Thiospirochaeta</taxon>
    </lineage>
</organism>
<proteinExistence type="predicted"/>
<dbReference type="SUPFAM" id="SSF52540">
    <property type="entry name" value="P-loop containing nucleoside triphosphate hydrolases"/>
    <property type="match status" value="1"/>
</dbReference>
<evidence type="ECO:0000313" key="2">
    <source>
        <dbReference type="EMBL" id="QEN03321.1"/>
    </source>
</evidence>
<feature type="domain" description="ORC1/DEAH AAA+ ATPase" evidence="1">
    <location>
        <begin position="45"/>
        <end position="173"/>
    </location>
</feature>
<evidence type="ECO:0000313" key="3">
    <source>
        <dbReference type="Proteomes" id="UP000323824"/>
    </source>
</evidence>
<dbReference type="InterPro" id="IPR052026">
    <property type="entry name" value="ExeA_AAA_ATPase_DNA-bind"/>
</dbReference>
<dbReference type="GO" id="GO:0016887">
    <property type="term" value="F:ATP hydrolysis activity"/>
    <property type="evidence" value="ECO:0007669"/>
    <property type="project" value="InterPro"/>
</dbReference>
<evidence type="ECO:0000259" key="1">
    <source>
        <dbReference type="Pfam" id="PF13401"/>
    </source>
</evidence>
<dbReference type="OrthoDB" id="9815896at2"/>
<dbReference type="PANTHER" id="PTHR35894:SF1">
    <property type="entry name" value="PHOSPHORIBULOKINASE _ URIDINE KINASE FAMILY"/>
    <property type="match status" value="1"/>
</dbReference>
<protein>
    <recommendedName>
        <fullName evidence="1">ORC1/DEAH AAA+ ATPase domain-containing protein</fullName>
    </recommendedName>
</protein>
<dbReference type="RefSeq" id="WP_149566581.1">
    <property type="nucleotide sequence ID" value="NZ_CP035807.1"/>
</dbReference>
<reference evidence="2 3" key="1">
    <citation type="submission" date="2019-02" db="EMBL/GenBank/DDBJ databases">
        <authorList>
            <person name="Fomenkov A."/>
            <person name="Dubinina G."/>
            <person name="Grabovich M."/>
            <person name="Vincze T."/>
            <person name="Roberts R.J."/>
        </authorList>
    </citation>
    <scope>NUCLEOTIDE SEQUENCE [LARGE SCALE GENOMIC DNA]</scope>
    <source>
        <strain evidence="2 3">P</strain>
    </source>
</reference>
<dbReference type="EMBL" id="CP035807">
    <property type="protein sequence ID" value="QEN03321.1"/>
    <property type="molecule type" value="Genomic_DNA"/>
</dbReference>
<dbReference type="Proteomes" id="UP000323824">
    <property type="component" value="Chromosome"/>
</dbReference>
<sequence length="267" mass="29638">MTNREILAHFNLSSEPFTREIKTSALKKLPGVNNALDQLQILFDTKGFGILTGQSGSGKTCILRMAVDALNPGMFKPYYICHTSVGIQEFYTHLCTTFGLQPTGRRAAMFKSIHEHILNMHRTTNIHPVLIIDEADKLGTDILQELRLIANFNYDSINAITILLCGQEPLIQKLGLSSLESLANSISVTVRIKSLNKEETFSYIEQRINDVSTGGSLFSKGSMNLIHDASNGIMRVINNMARNSLLKAHLTNSPIVEKEHVQAVLSR</sequence>
<dbReference type="KEGG" id="sper:EW093_00900"/>